<proteinExistence type="inferred from homology"/>
<dbReference type="PANTHER" id="PTHR32089">
    <property type="entry name" value="METHYL-ACCEPTING CHEMOTAXIS PROTEIN MCPB"/>
    <property type="match status" value="1"/>
</dbReference>
<dbReference type="SUPFAM" id="SSF58104">
    <property type="entry name" value="Methyl-accepting chemotaxis protein (MCP) signaling domain"/>
    <property type="match status" value="1"/>
</dbReference>
<evidence type="ECO:0000256" key="10">
    <source>
        <dbReference type="SAM" id="SignalP"/>
    </source>
</evidence>
<keyword evidence="10" id="KW-0732">Signal</keyword>
<reference evidence="14" key="1">
    <citation type="submission" date="2016-02" db="EMBL/GenBank/DDBJ databases">
        <authorList>
            <person name="Rodrigo-Torres Lidia"/>
            <person name="Arahal R.David."/>
        </authorList>
    </citation>
    <scope>NUCLEOTIDE SEQUENCE [LARGE SCALE GENOMIC DNA]</scope>
    <source>
        <strain evidence="14">CECT 9029</strain>
    </source>
</reference>
<feature type="domain" description="HAMP" evidence="12">
    <location>
        <begin position="373"/>
        <end position="427"/>
    </location>
</feature>
<dbReference type="GO" id="GO:0006935">
    <property type="term" value="P:chemotaxis"/>
    <property type="evidence" value="ECO:0007669"/>
    <property type="project" value="InterPro"/>
</dbReference>
<feature type="signal peptide" evidence="10">
    <location>
        <begin position="1"/>
        <end position="24"/>
    </location>
</feature>
<evidence type="ECO:0000256" key="8">
    <source>
        <dbReference type="SAM" id="Coils"/>
    </source>
</evidence>
<dbReference type="CDD" id="cd18774">
    <property type="entry name" value="PDC2_HK_sensor"/>
    <property type="match status" value="1"/>
</dbReference>
<evidence type="ECO:0000256" key="2">
    <source>
        <dbReference type="ARBA" id="ARBA00022692"/>
    </source>
</evidence>
<dbReference type="Gene3D" id="1.10.287.950">
    <property type="entry name" value="Methyl-accepting chemotaxis protein"/>
    <property type="match status" value="1"/>
</dbReference>
<evidence type="ECO:0000256" key="6">
    <source>
        <dbReference type="ARBA" id="ARBA00029447"/>
    </source>
</evidence>
<dbReference type="OrthoDB" id="2489132at2"/>
<dbReference type="SMART" id="SM00304">
    <property type="entry name" value="HAMP"/>
    <property type="match status" value="1"/>
</dbReference>
<keyword evidence="14" id="KW-1185">Reference proteome</keyword>
<dbReference type="Pfam" id="PF00015">
    <property type="entry name" value="MCPsignal"/>
    <property type="match status" value="1"/>
</dbReference>
<evidence type="ECO:0000256" key="3">
    <source>
        <dbReference type="ARBA" id="ARBA00022989"/>
    </source>
</evidence>
<feature type="coiled-coil region" evidence="8">
    <location>
        <begin position="496"/>
        <end position="530"/>
    </location>
</feature>
<protein>
    <submittedName>
        <fullName evidence="13">Methyl-accepting chemotaxis protein PctC</fullName>
    </submittedName>
</protein>
<dbReference type="PROSITE" id="PS50885">
    <property type="entry name" value="HAMP"/>
    <property type="match status" value="1"/>
</dbReference>
<dbReference type="FunFam" id="1.10.287.950:FF:000001">
    <property type="entry name" value="Methyl-accepting chemotaxis sensory transducer"/>
    <property type="match status" value="1"/>
</dbReference>
<comment type="similarity">
    <text evidence="6">Belongs to the methyl-accepting chemotaxis (MCP) protein family.</text>
</comment>
<name>A0A128F9P9_9GAMM</name>
<dbReference type="InterPro" id="IPR004090">
    <property type="entry name" value="Chemotax_Me-accpt_rcpt"/>
</dbReference>
<dbReference type="Pfam" id="PF00672">
    <property type="entry name" value="HAMP"/>
    <property type="match status" value="1"/>
</dbReference>
<accession>A0A128F9P9</accession>
<dbReference type="PROSITE" id="PS50111">
    <property type="entry name" value="CHEMOTAXIS_TRANSDUC_2"/>
    <property type="match status" value="1"/>
</dbReference>
<evidence type="ECO:0000256" key="5">
    <source>
        <dbReference type="ARBA" id="ARBA00023224"/>
    </source>
</evidence>
<sequence>MKSIKLKISTFTGVATLAAISAMTAFSLYSSTQLQTQSNHRNQTLLLEMFNNGLQAELSSAAEMIAGELSDSFLQTSLMAENFSRQQKASDQDTRDNLRATLNHQLKGLLESNPNALGVFTAWEPNALDSMDNLYAGQTGHDGSGRFIPYWNRDAAGRFQLEPLAGYADETRTEGGARVGEYYLCSRDSRRNCLLDPYVYPVNGQNVLLTSVVSPILVNGRFAGITGLDISLAELSHVAESLSQRLYQGQSHVMLVTDRGTIAADSNDRALGDSVKSLGGDANQWANRLGRDGYHSFTSADDQRITAMIPVRANSDIAPWTLVVTLDKALVLKNVIALQQQAREDQREQTLISLLMGVVVLLANIALIWVIAGRIAAPIRSTSEFMLQVADGDFTRRLSSEADAPDETGELARACNTFLDQTQAVIKQVTATSHTVSDNAVQSSAVSQQTLEGVSRQMQMVNQVATAATEMSTTAQTVAQHAESAATAATTTQHAAARGQQMLNEVQQAIEKLESEVSEASNVITRLGENSQNVHGIIDVIKGIADQTNLLALNAAIEAARAGEYGRGFAVVADEVRSLSLRTQSSTQQIYDLINQLQVDAESAVEVMDAGSQSAQACVELANNAAAQLTQMTDEVDNISMLNTEVASIAMQQSMVSEQVSQDLVEISQVVTELSSAAGQSQSSSQQLKETAESLDKMVSHFTV</sequence>
<evidence type="ECO:0000259" key="11">
    <source>
        <dbReference type="PROSITE" id="PS50111"/>
    </source>
</evidence>
<evidence type="ECO:0000256" key="7">
    <source>
        <dbReference type="PROSITE-ProRule" id="PRU00284"/>
    </source>
</evidence>
<keyword evidence="8" id="KW-0175">Coiled coil</keyword>
<organism evidence="13 14">
    <name type="scientific">Grimontia celer</name>
    <dbReference type="NCBI Taxonomy" id="1796497"/>
    <lineage>
        <taxon>Bacteria</taxon>
        <taxon>Pseudomonadati</taxon>
        <taxon>Pseudomonadota</taxon>
        <taxon>Gammaproteobacteria</taxon>
        <taxon>Vibrionales</taxon>
        <taxon>Vibrionaceae</taxon>
        <taxon>Grimontia</taxon>
    </lineage>
</organism>
<dbReference type="Proteomes" id="UP000071641">
    <property type="component" value="Unassembled WGS sequence"/>
</dbReference>
<dbReference type="GO" id="GO:0007165">
    <property type="term" value="P:signal transduction"/>
    <property type="evidence" value="ECO:0007669"/>
    <property type="project" value="UniProtKB-KW"/>
</dbReference>
<feature type="domain" description="Methyl-accepting transducer" evidence="11">
    <location>
        <begin position="432"/>
        <end position="668"/>
    </location>
</feature>
<dbReference type="PANTHER" id="PTHR32089:SF119">
    <property type="entry name" value="METHYL-ACCEPTING CHEMOTAXIS PROTEIN CTPL"/>
    <property type="match status" value="1"/>
</dbReference>
<dbReference type="CDD" id="cd11386">
    <property type="entry name" value="MCP_signal"/>
    <property type="match status" value="1"/>
</dbReference>
<dbReference type="Gene3D" id="3.30.450.20">
    <property type="entry name" value="PAS domain"/>
    <property type="match status" value="1"/>
</dbReference>
<keyword evidence="2 9" id="KW-0812">Transmembrane</keyword>
<evidence type="ECO:0000256" key="1">
    <source>
        <dbReference type="ARBA" id="ARBA00004141"/>
    </source>
</evidence>
<dbReference type="GO" id="GO:0004888">
    <property type="term" value="F:transmembrane signaling receptor activity"/>
    <property type="evidence" value="ECO:0007669"/>
    <property type="project" value="InterPro"/>
</dbReference>
<comment type="subcellular location">
    <subcellularLocation>
        <location evidence="1">Membrane</location>
        <topology evidence="1">Multi-pass membrane protein</topology>
    </subcellularLocation>
</comment>
<keyword evidence="4 9" id="KW-0472">Membrane</keyword>
<dbReference type="SMART" id="SM00283">
    <property type="entry name" value="MA"/>
    <property type="match status" value="1"/>
</dbReference>
<dbReference type="EMBL" id="FIZX01000002">
    <property type="protein sequence ID" value="CZF83235.1"/>
    <property type="molecule type" value="Genomic_DNA"/>
</dbReference>
<dbReference type="InterPro" id="IPR004089">
    <property type="entry name" value="MCPsignal_dom"/>
</dbReference>
<feature type="chain" id="PRO_5007282218" evidence="10">
    <location>
        <begin position="25"/>
        <end position="704"/>
    </location>
</feature>
<dbReference type="CDD" id="cd12913">
    <property type="entry name" value="PDC1_MCP_like"/>
    <property type="match status" value="1"/>
</dbReference>
<evidence type="ECO:0000256" key="4">
    <source>
        <dbReference type="ARBA" id="ARBA00023136"/>
    </source>
</evidence>
<feature type="transmembrane region" description="Helical" evidence="9">
    <location>
        <begin position="351"/>
        <end position="372"/>
    </location>
</feature>
<dbReference type="InterPro" id="IPR003660">
    <property type="entry name" value="HAMP_dom"/>
</dbReference>
<keyword evidence="3 9" id="KW-1133">Transmembrane helix</keyword>
<evidence type="ECO:0000259" key="12">
    <source>
        <dbReference type="PROSITE" id="PS50885"/>
    </source>
</evidence>
<dbReference type="AlphaFoldDB" id="A0A128F9P9"/>
<gene>
    <name evidence="13" type="primary">pctC_5</name>
    <name evidence="13" type="ORF">GCE9029_03712</name>
</gene>
<dbReference type="CDD" id="cd06225">
    <property type="entry name" value="HAMP"/>
    <property type="match status" value="1"/>
</dbReference>
<dbReference type="STRING" id="1796497.GCE9029_03712"/>
<dbReference type="PRINTS" id="PR00260">
    <property type="entry name" value="CHEMTRNSDUCR"/>
</dbReference>
<dbReference type="RefSeq" id="WP_062665491.1">
    <property type="nucleotide sequence ID" value="NZ_FIZX01000002.1"/>
</dbReference>
<keyword evidence="5 7" id="KW-0807">Transducer</keyword>
<dbReference type="GO" id="GO:0016020">
    <property type="term" value="C:membrane"/>
    <property type="evidence" value="ECO:0007669"/>
    <property type="project" value="UniProtKB-SubCell"/>
</dbReference>
<evidence type="ECO:0000313" key="13">
    <source>
        <dbReference type="EMBL" id="CZF83235.1"/>
    </source>
</evidence>
<evidence type="ECO:0000313" key="14">
    <source>
        <dbReference type="Proteomes" id="UP000071641"/>
    </source>
</evidence>
<evidence type="ECO:0000256" key="9">
    <source>
        <dbReference type="SAM" id="Phobius"/>
    </source>
</evidence>